<comment type="cofactor">
    <cofactor evidence="1">
        <name>a divalent metal cation</name>
        <dbReference type="ChEBI" id="CHEBI:60240"/>
    </cofactor>
</comment>
<accession>A0AAV8VIW2</accession>
<dbReference type="Proteomes" id="UP001159042">
    <property type="component" value="Unassembled WGS sequence"/>
</dbReference>
<name>A0AAV8VIW2_9CUCU</name>
<comment type="caution">
    <text evidence="9">The sequence shown here is derived from an EMBL/GenBank/DDBJ whole genome shotgun (WGS) entry which is preliminary data.</text>
</comment>
<evidence type="ECO:0000313" key="10">
    <source>
        <dbReference type="Proteomes" id="UP001159042"/>
    </source>
</evidence>
<evidence type="ECO:0000313" key="9">
    <source>
        <dbReference type="EMBL" id="KAJ8914114.1"/>
    </source>
</evidence>
<dbReference type="PANTHER" id="PTHR22930:SF85">
    <property type="entry name" value="GH03217P-RELATED"/>
    <property type="match status" value="1"/>
</dbReference>
<keyword evidence="6" id="KW-0378">Hydrolase</keyword>
<evidence type="ECO:0000256" key="3">
    <source>
        <dbReference type="ARBA" id="ARBA00006958"/>
    </source>
</evidence>
<protein>
    <recommendedName>
        <fullName evidence="8">DDE Tnp4 domain-containing protein</fullName>
    </recommendedName>
</protein>
<proteinExistence type="inferred from homology"/>
<comment type="similarity">
    <text evidence="3">Belongs to the HARBI1 family.</text>
</comment>
<evidence type="ECO:0000256" key="5">
    <source>
        <dbReference type="ARBA" id="ARBA00022723"/>
    </source>
</evidence>
<dbReference type="GO" id="GO:0004518">
    <property type="term" value="F:nuclease activity"/>
    <property type="evidence" value="ECO:0007669"/>
    <property type="project" value="UniProtKB-KW"/>
</dbReference>
<dbReference type="GO" id="GO:0046872">
    <property type="term" value="F:metal ion binding"/>
    <property type="evidence" value="ECO:0007669"/>
    <property type="project" value="UniProtKB-KW"/>
</dbReference>
<dbReference type="InterPro" id="IPR027806">
    <property type="entry name" value="HARBI1_dom"/>
</dbReference>
<dbReference type="InterPro" id="IPR045249">
    <property type="entry name" value="HARBI1-like"/>
</dbReference>
<dbReference type="GO" id="GO:0005634">
    <property type="term" value="C:nucleus"/>
    <property type="evidence" value="ECO:0007669"/>
    <property type="project" value="UniProtKB-SubCell"/>
</dbReference>
<evidence type="ECO:0000256" key="4">
    <source>
        <dbReference type="ARBA" id="ARBA00022722"/>
    </source>
</evidence>
<dbReference type="AlphaFoldDB" id="A0AAV8VIW2"/>
<evidence type="ECO:0000256" key="2">
    <source>
        <dbReference type="ARBA" id="ARBA00004123"/>
    </source>
</evidence>
<organism evidence="9 10">
    <name type="scientific">Exocentrus adspersus</name>
    <dbReference type="NCBI Taxonomy" id="1586481"/>
    <lineage>
        <taxon>Eukaryota</taxon>
        <taxon>Metazoa</taxon>
        <taxon>Ecdysozoa</taxon>
        <taxon>Arthropoda</taxon>
        <taxon>Hexapoda</taxon>
        <taxon>Insecta</taxon>
        <taxon>Pterygota</taxon>
        <taxon>Neoptera</taxon>
        <taxon>Endopterygota</taxon>
        <taxon>Coleoptera</taxon>
        <taxon>Polyphaga</taxon>
        <taxon>Cucujiformia</taxon>
        <taxon>Chrysomeloidea</taxon>
        <taxon>Cerambycidae</taxon>
        <taxon>Lamiinae</taxon>
        <taxon>Acanthocinini</taxon>
        <taxon>Exocentrus</taxon>
    </lineage>
</organism>
<evidence type="ECO:0000256" key="1">
    <source>
        <dbReference type="ARBA" id="ARBA00001968"/>
    </source>
</evidence>
<dbReference type="Pfam" id="PF13359">
    <property type="entry name" value="DDE_Tnp_4"/>
    <property type="match status" value="1"/>
</dbReference>
<evidence type="ECO:0000256" key="7">
    <source>
        <dbReference type="ARBA" id="ARBA00023242"/>
    </source>
</evidence>
<evidence type="ECO:0000259" key="8">
    <source>
        <dbReference type="Pfam" id="PF13359"/>
    </source>
</evidence>
<evidence type="ECO:0000256" key="6">
    <source>
        <dbReference type="ARBA" id="ARBA00022801"/>
    </source>
</evidence>
<dbReference type="EMBL" id="JANEYG010000079">
    <property type="protein sequence ID" value="KAJ8914114.1"/>
    <property type="molecule type" value="Genomic_DNA"/>
</dbReference>
<keyword evidence="5" id="KW-0479">Metal-binding</keyword>
<sequence length="238" mass="27422">MDEEEALIILQVVDDLIQAEADAEVPARRVNINKIDPFVTMGNEQFQCLFRVNKNLAREIINMLAPYIYQGLTPQSIDVQTKICDENLKIMNVVERFPGSAHDAHIWRQSNLSQVMETIYRENNGNLFYLLGDSGYPLRPWLLTPLRNTIPGTPEDRFNNRLKTIRSTIERCNGVLKNRWRWVCLNIGNMPPPDDIEIEAQDYGIDINADGDLMNAGINEDLFAARRLQQQIINNYFN</sequence>
<dbReference type="PANTHER" id="PTHR22930">
    <property type="match status" value="1"/>
</dbReference>
<reference evidence="9 10" key="1">
    <citation type="journal article" date="2023" name="Insect Mol. Biol.">
        <title>Genome sequencing provides insights into the evolution of gene families encoding plant cell wall-degrading enzymes in longhorned beetles.</title>
        <authorList>
            <person name="Shin N.R."/>
            <person name="Okamura Y."/>
            <person name="Kirsch R."/>
            <person name="Pauchet Y."/>
        </authorList>
    </citation>
    <scope>NUCLEOTIDE SEQUENCE [LARGE SCALE GENOMIC DNA]</scope>
    <source>
        <strain evidence="9">EAD_L_NR</strain>
    </source>
</reference>
<keyword evidence="7" id="KW-0539">Nucleus</keyword>
<keyword evidence="10" id="KW-1185">Reference proteome</keyword>
<gene>
    <name evidence="9" type="ORF">NQ315_016189</name>
</gene>
<keyword evidence="4" id="KW-0540">Nuclease</keyword>
<comment type="subcellular location">
    <subcellularLocation>
        <location evidence="2">Nucleus</location>
    </subcellularLocation>
</comment>
<feature type="domain" description="DDE Tnp4" evidence="8">
    <location>
        <begin position="76"/>
        <end position="183"/>
    </location>
</feature>
<dbReference type="GO" id="GO:0016787">
    <property type="term" value="F:hydrolase activity"/>
    <property type="evidence" value="ECO:0007669"/>
    <property type="project" value="UniProtKB-KW"/>
</dbReference>